<comment type="caution">
    <text evidence="1">The sequence shown here is derived from an EMBL/GenBank/DDBJ whole genome shotgun (WGS) entry which is preliminary data.</text>
</comment>
<dbReference type="EMBL" id="BKCJ010009551">
    <property type="protein sequence ID" value="GEU87491.1"/>
    <property type="molecule type" value="Genomic_DNA"/>
</dbReference>
<proteinExistence type="predicted"/>
<protein>
    <submittedName>
        <fullName evidence="1">Uncharacterized protein</fullName>
    </submittedName>
</protein>
<organism evidence="1">
    <name type="scientific">Tanacetum cinerariifolium</name>
    <name type="common">Dalmatian daisy</name>
    <name type="synonym">Chrysanthemum cinerariifolium</name>
    <dbReference type="NCBI Taxonomy" id="118510"/>
    <lineage>
        <taxon>Eukaryota</taxon>
        <taxon>Viridiplantae</taxon>
        <taxon>Streptophyta</taxon>
        <taxon>Embryophyta</taxon>
        <taxon>Tracheophyta</taxon>
        <taxon>Spermatophyta</taxon>
        <taxon>Magnoliopsida</taxon>
        <taxon>eudicotyledons</taxon>
        <taxon>Gunneridae</taxon>
        <taxon>Pentapetalae</taxon>
        <taxon>asterids</taxon>
        <taxon>campanulids</taxon>
        <taxon>Asterales</taxon>
        <taxon>Asteraceae</taxon>
        <taxon>Asteroideae</taxon>
        <taxon>Anthemideae</taxon>
        <taxon>Anthemidinae</taxon>
        <taxon>Tanacetum</taxon>
    </lineage>
</organism>
<reference evidence="1" key="1">
    <citation type="journal article" date="2019" name="Sci. Rep.">
        <title>Draft genome of Tanacetum cinerariifolium, the natural source of mosquito coil.</title>
        <authorList>
            <person name="Yamashiro T."/>
            <person name="Shiraishi A."/>
            <person name="Satake H."/>
            <person name="Nakayama K."/>
        </authorList>
    </citation>
    <scope>NUCLEOTIDE SEQUENCE</scope>
</reference>
<sequence>MRKKSVPFDLPIVNRYVEPTAPLNPLPGRLKEHEVKPCITRESVCSLETLTILHSSTRATEWFKRLVSYAKCNRDSSKTIQDEARGLMLGLHLATSKHFNSGLVESTMIMMVEKLVIMDVS</sequence>
<name>A0A6L2NMF8_TANCI</name>
<gene>
    <name evidence="1" type="ORF">Tci_059469</name>
</gene>
<dbReference type="AlphaFoldDB" id="A0A6L2NMF8"/>
<accession>A0A6L2NMF8</accession>
<evidence type="ECO:0000313" key="1">
    <source>
        <dbReference type="EMBL" id="GEU87491.1"/>
    </source>
</evidence>